<evidence type="ECO:0000313" key="1">
    <source>
        <dbReference type="EMBL" id="OKZ35120.1"/>
    </source>
</evidence>
<accession>A0A1Q6I8H8</accession>
<dbReference type="Proteomes" id="UP000186549">
    <property type="component" value="Unassembled WGS sequence"/>
</dbReference>
<comment type="caution">
    <text evidence="1">The sequence shown here is derived from an EMBL/GenBank/DDBJ whole genome shotgun (WGS) entry which is preliminary data.</text>
</comment>
<protein>
    <recommendedName>
        <fullName evidence="3">Winged helix-turn-helix domain-containing protein</fullName>
    </recommendedName>
</protein>
<reference evidence="1 2" key="1">
    <citation type="journal article" date="2016" name="Nat. Biotechnol.">
        <title>Measurement of bacterial replication rates in microbial communities.</title>
        <authorList>
            <person name="Brown C.T."/>
            <person name="Olm M.R."/>
            <person name="Thomas B.C."/>
            <person name="Banfield J.F."/>
        </authorList>
    </citation>
    <scope>NUCLEOTIDE SEQUENCE [LARGE SCALE GENOMIC DNA]</scope>
    <source>
        <strain evidence="1">45_41</strain>
    </source>
</reference>
<proteinExistence type="predicted"/>
<organism evidence="1 2">
    <name type="scientific">Bacteroides uniformis</name>
    <dbReference type="NCBI Taxonomy" id="820"/>
    <lineage>
        <taxon>Bacteria</taxon>
        <taxon>Pseudomonadati</taxon>
        <taxon>Bacteroidota</taxon>
        <taxon>Bacteroidia</taxon>
        <taxon>Bacteroidales</taxon>
        <taxon>Bacteroidaceae</taxon>
        <taxon>Bacteroides</taxon>
    </lineage>
</organism>
<dbReference type="AlphaFoldDB" id="A0A1Q6I8H8"/>
<sequence length="74" mass="8319">MDKRIVGVNAGNVWHVLNEVKRISIPELARKLNLSVESTALAVGWLARENKVCIHRVNGLIEVYDESHFGFTFG</sequence>
<dbReference type="EMBL" id="MNQU01000180">
    <property type="protein sequence ID" value="OKZ35120.1"/>
    <property type="molecule type" value="Genomic_DNA"/>
</dbReference>
<dbReference type="InterPro" id="IPR036388">
    <property type="entry name" value="WH-like_DNA-bd_sf"/>
</dbReference>
<name>A0A1Q6I8H8_BACUN</name>
<dbReference type="InterPro" id="IPR019707">
    <property type="entry name" value="DUF2582"/>
</dbReference>
<evidence type="ECO:0008006" key="3">
    <source>
        <dbReference type="Google" id="ProtNLM"/>
    </source>
</evidence>
<gene>
    <name evidence="1" type="ORF">BHV79_07365</name>
</gene>
<evidence type="ECO:0000313" key="2">
    <source>
        <dbReference type="Proteomes" id="UP000186549"/>
    </source>
</evidence>
<dbReference type="Pfam" id="PF10771">
    <property type="entry name" value="DUF2582"/>
    <property type="match status" value="1"/>
</dbReference>
<dbReference type="Gene3D" id="1.10.10.10">
    <property type="entry name" value="Winged helix-like DNA-binding domain superfamily/Winged helix DNA-binding domain"/>
    <property type="match status" value="1"/>
</dbReference>